<evidence type="ECO:0000259" key="9">
    <source>
        <dbReference type="PROSITE" id="PS50050"/>
    </source>
</evidence>
<keyword evidence="2 8" id="KW-0732">Signal</keyword>
<dbReference type="Gene3D" id="1.10.533.10">
    <property type="entry name" value="Death Domain, Fas"/>
    <property type="match status" value="1"/>
</dbReference>
<keyword evidence="11" id="KW-1185">Reference proteome</keyword>
<feature type="signal peptide" evidence="8">
    <location>
        <begin position="1"/>
        <end position="24"/>
    </location>
</feature>
<dbReference type="GO" id="GO:0005886">
    <property type="term" value="C:plasma membrane"/>
    <property type="evidence" value="ECO:0007669"/>
    <property type="project" value="TreeGrafter"/>
</dbReference>
<dbReference type="Pfam" id="PF00531">
    <property type="entry name" value="Death"/>
    <property type="match status" value="1"/>
</dbReference>
<keyword evidence="7" id="KW-0472">Membrane</keyword>
<keyword evidence="4" id="KW-1015">Disulfide bond</keyword>
<dbReference type="Pfam" id="PF00020">
    <property type="entry name" value="TNFR_c6"/>
    <property type="match status" value="1"/>
</dbReference>
<dbReference type="Proteomes" id="UP000694393">
    <property type="component" value="Unplaced"/>
</dbReference>
<evidence type="ECO:0000256" key="1">
    <source>
        <dbReference type="ARBA" id="ARBA00022703"/>
    </source>
</evidence>
<dbReference type="GO" id="GO:0006915">
    <property type="term" value="P:apoptotic process"/>
    <property type="evidence" value="ECO:0007669"/>
    <property type="project" value="UniProtKB-KW"/>
</dbReference>
<evidence type="ECO:0000256" key="8">
    <source>
        <dbReference type="SAM" id="SignalP"/>
    </source>
</evidence>
<sequence length="352" mass="37737">MGRQQETGPAMLLLLCLLPSACTGIRQSRSRRCAHLHYWHSQAKACVPCEDGYSHHIPLHGKEFTENCGVRDEGGRFASPTQDCPPGFFNDGRFLLCQNCSVCPPGTQHTPCTQLSDTQCCFPGHRQGPDGKCQPRCCFPNKPCPPKVRAEIHCTRPTATSLGSSTLTLLSVSGTTLPPGGHGAPSDATGCIGYVIIFTPVLLVAVGLVLCWTQWGRCPCSGLGPLAKHHPPLHTLSTEEATSLTATTPVFAGVPLQRLLDNADVLEQLIMLLDPEGKAGGGTRHLAARYGLSATWIDYTYSLRSTRSPLRATLETVAARQPDATVGELAELLAAIGRKDALQVLEGLQQEV</sequence>
<dbReference type="InterPro" id="IPR001368">
    <property type="entry name" value="TNFR/NGFR_Cys_rich_reg"/>
</dbReference>
<evidence type="ECO:0000256" key="6">
    <source>
        <dbReference type="PROSITE-ProRule" id="PRU00206"/>
    </source>
</evidence>
<keyword evidence="7" id="KW-0812">Transmembrane</keyword>
<feature type="transmembrane region" description="Helical" evidence="7">
    <location>
        <begin position="192"/>
        <end position="212"/>
    </location>
</feature>
<evidence type="ECO:0000313" key="11">
    <source>
        <dbReference type="Proteomes" id="UP000694393"/>
    </source>
</evidence>
<name>A0A8C8VK01_9SAUR</name>
<dbReference type="PROSITE" id="PS00652">
    <property type="entry name" value="TNFR_NGFR_1"/>
    <property type="match status" value="1"/>
</dbReference>
<keyword evidence="7" id="KW-1133">Transmembrane helix</keyword>
<feature type="repeat" description="TNFR-Cys" evidence="6">
    <location>
        <begin position="83"/>
        <end position="120"/>
    </location>
</feature>
<evidence type="ECO:0000256" key="4">
    <source>
        <dbReference type="ARBA" id="ARBA00023157"/>
    </source>
</evidence>
<dbReference type="PANTHER" id="PTHR14657">
    <property type="entry name" value="IGF-LIKE FAMILY RECEPTOR 1"/>
    <property type="match status" value="1"/>
</dbReference>
<keyword evidence="3" id="KW-0677">Repeat</keyword>
<dbReference type="AlphaFoldDB" id="A0A8C8VK01"/>
<dbReference type="GO" id="GO:0007165">
    <property type="term" value="P:signal transduction"/>
    <property type="evidence" value="ECO:0007669"/>
    <property type="project" value="InterPro"/>
</dbReference>
<dbReference type="PROSITE" id="PS50050">
    <property type="entry name" value="TNFR_NGFR_2"/>
    <property type="match status" value="1"/>
</dbReference>
<evidence type="ECO:0000313" key="10">
    <source>
        <dbReference type="Ensembl" id="ENSPCEP00000013710.1"/>
    </source>
</evidence>
<organism evidence="10 11">
    <name type="scientific">Pelusios castaneus</name>
    <name type="common">West African mud turtle</name>
    <dbReference type="NCBI Taxonomy" id="367368"/>
    <lineage>
        <taxon>Eukaryota</taxon>
        <taxon>Metazoa</taxon>
        <taxon>Chordata</taxon>
        <taxon>Craniata</taxon>
        <taxon>Vertebrata</taxon>
        <taxon>Euteleostomi</taxon>
        <taxon>Archelosauria</taxon>
        <taxon>Testudinata</taxon>
        <taxon>Testudines</taxon>
        <taxon>Pleurodira</taxon>
        <taxon>Pelomedusidae</taxon>
        <taxon>Pelusios</taxon>
    </lineage>
</organism>
<dbReference type="PANTHER" id="PTHR14657:SF2">
    <property type="entry name" value="IGF-LIKE FAMILY RECEPTOR 1"/>
    <property type="match status" value="1"/>
</dbReference>
<evidence type="ECO:0000256" key="5">
    <source>
        <dbReference type="ARBA" id="ARBA00023180"/>
    </source>
</evidence>
<reference evidence="10" key="1">
    <citation type="submission" date="2025-08" db="UniProtKB">
        <authorList>
            <consortium name="Ensembl"/>
        </authorList>
    </citation>
    <scope>IDENTIFICATION</scope>
</reference>
<dbReference type="InterPro" id="IPR042355">
    <property type="entry name" value="IGFLR1"/>
</dbReference>
<comment type="caution">
    <text evidence="6">Lacks conserved residue(s) required for the propagation of feature annotation.</text>
</comment>
<keyword evidence="5" id="KW-0325">Glycoprotein</keyword>
<evidence type="ECO:0000256" key="7">
    <source>
        <dbReference type="SAM" id="Phobius"/>
    </source>
</evidence>
<dbReference type="InterPro" id="IPR011029">
    <property type="entry name" value="DEATH-like_dom_sf"/>
</dbReference>
<dbReference type="InterPro" id="IPR000488">
    <property type="entry name" value="Death_dom"/>
</dbReference>
<dbReference type="SMART" id="SM00208">
    <property type="entry name" value="TNFR"/>
    <property type="match status" value="1"/>
</dbReference>
<accession>A0A8C8VK01</accession>
<proteinExistence type="predicted"/>
<protein>
    <recommendedName>
        <fullName evidence="9">TNFR-Cys domain-containing protein</fullName>
    </recommendedName>
</protein>
<dbReference type="Ensembl" id="ENSPCET00000014217.1">
    <property type="protein sequence ID" value="ENSPCEP00000013710.1"/>
    <property type="gene ID" value="ENSPCEG00000010889.1"/>
</dbReference>
<keyword evidence="1" id="KW-0053">Apoptosis</keyword>
<evidence type="ECO:0000256" key="2">
    <source>
        <dbReference type="ARBA" id="ARBA00022729"/>
    </source>
</evidence>
<reference evidence="10" key="2">
    <citation type="submission" date="2025-09" db="UniProtKB">
        <authorList>
            <consortium name="Ensembl"/>
        </authorList>
    </citation>
    <scope>IDENTIFICATION</scope>
</reference>
<feature type="domain" description="TNFR-Cys" evidence="9">
    <location>
        <begin position="83"/>
        <end position="120"/>
    </location>
</feature>
<evidence type="ECO:0000256" key="3">
    <source>
        <dbReference type="ARBA" id="ARBA00022737"/>
    </source>
</evidence>
<feature type="chain" id="PRO_5034745311" description="TNFR-Cys domain-containing protein" evidence="8">
    <location>
        <begin position="25"/>
        <end position="352"/>
    </location>
</feature>
<dbReference type="SUPFAM" id="SSF47986">
    <property type="entry name" value="DEATH domain"/>
    <property type="match status" value="1"/>
</dbReference>